<dbReference type="PANTHER" id="PTHR13803:SF39">
    <property type="entry name" value="SECRETORY 24AB, ISOFORM A"/>
    <property type="match status" value="1"/>
</dbReference>
<dbReference type="InterPro" id="IPR036465">
    <property type="entry name" value="vWFA_dom_sf"/>
</dbReference>
<evidence type="ECO:0000259" key="13">
    <source>
        <dbReference type="Pfam" id="PF08033"/>
    </source>
</evidence>
<keyword evidence="5" id="KW-0813">Transport</keyword>
<evidence type="ECO:0000259" key="10">
    <source>
        <dbReference type="Pfam" id="PF04810"/>
    </source>
</evidence>
<evidence type="ECO:0000256" key="5">
    <source>
        <dbReference type="ARBA" id="ARBA00022448"/>
    </source>
</evidence>
<dbReference type="Pfam" id="PF04815">
    <property type="entry name" value="Sec23_helical"/>
    <property type="match status" value="1"/>
</dbReference>
<dbReference type="PANTHER" id="PTHR13803">
    <property type="entry name" value="SEC24-RELATED PROTEIN"/>
    <property type="match status" value="1"/>
</dbReference>
<dbReference type="SUPFAM" id="SSF81811">
    <property type="entry name" value="Helical domain of Sec23/24"/>
    <property type="match status" value="1"/>
</dbReference>
<name>A0A016WNZ4_9BILA</name>
<comment type="caution">
    <text evidence="14">The sequence shown here is derived from an EMBL/GenBank/DDBJ whole genome shotgun (WGS) entry which is preliminary data.</text>
</comment>
<dbReference type="GO" id="GO:0000139">
    <property type="term" value="C:Golgi membrane"/>
    <property type="evidence" value="ECO:0007669"/>
    <property type="project" value="UniProtKB-SubCell"/>
</dbReference>
<feature type="domain" description="Sec23/Sec24 trunk" evidence="11">
    <location>
        <begin position="755"/>
        <end position="865"/>
    </location>
</feature>
<dbReference type="STRING" id="53326.A0A016WNZ4"/>
<feature type="domain" description="Zinc finger Sec23/Sec24-type" evidence="10">
    <location>
        <begin position="331"/>
        <end position="363"/>
    </location>
</feature>
<evidence type="ECO:0000256" key="6">
    <source>
        <dbReference type="ARBA" id="ARBA00022927"/>
    </source>
</evidence>
<evidence type="ECO:0000259" key="12">
    <source>
        <dbReference type="Pfam" id="PF04815"/>
    </source>
</evidence>
<feature type="compositionally biased region" description="Polar residues" evidence="9">
    <location>
        <begin position="462"/>
        <end position="471"/>
    </location>
</feature>
<evidence type="ECO:0000256" key="2">
    <source>
        <dbReference type="ARBA" id="ARBA00004394"/>
    </source>
</evidence>
<dbReference type="Gene3D" id="1.20.120.730">
    <property type="entry name" value="Sec23/Sec24 helical domain"/>
    <property type="match status" value="1"/>
</dbReference>
<evidence type="ECO:0000259" key="11">
    <source>
        <dbReference type="Pfam" id="PF04811"/>
    </source>
</evidence>
<dbReference type="GO" id="GO:0006886">
    <property type="term" value="P:intracellular protein transport"/>
    <property type="evidence" value="ECO:0007669"/>
    <property type="project" value="InterPro"/>
</dbReference>
<dbReference type="InterPro" id="IPR006896">
    <property type="entry name" value="Sec23/24_trunk_dom"/>
</dbReference>
<feature type="domain" description="Sec23/Sec24 helical" evidence="12">
    <location>
        <begin position="964"/>
        <end position="1067"/>
    </location>
</feature>
<feature type="region of interest" description="Disordered" evidence="9">
    <location>
        <begin position="1"/>
        <end position="163"/>
    </location>
</feature>
<dbReference type="SUPFAM" id="SSF53300">
    <property type="entry name" value="vWA-like"/>
    <property type="match status" value="1"/>
</dbReference>
<dbReference type="AlphaFoldDB" id="A0A016WNZ4"/>
<dbReference type="Gene3D" id="2.60.40.1670">
    <property type="entry name" value="beta-sandwich domain of Sec23/24"/>
    <property type="match status" value="2"/>
</dbReference>
<dbReference type="InterPro" id="IPR036174">
    <property type="entry name" value="Znf_Sec23_Sec24_sf"/>
</dbReference>
<feature type="compositionally biased region" description="Pro residues" evidence="9">
    <location>
        <begin position="427"/>
        <end position="442"/>
    </location>
</feature>
<keyword evidence="15" id="KW-1185">Reference proteome</keyword>
<evidence type="ECO:0000313" key="14">
    <source>
        <dbReference type="EMBL" id="EYC40977.1"/>
    </source>
</evidence>
<evidence type="ECO:0008006" key="16">
    <source>
        <dbReference type="Google" id="ProtNLM"/>
    </source>
</evidence>
<feature type="compositionally biased region" description="Polar residues" evidence="9">
    <location>
        <begin position="559"/>
        <end position="576"/>
    </location>
</feature>
<dbReference type="GO" id="GO:0090110">
    <property type="term" value="P:COPII-coated vesicle cargo loading"/>
    <property type="evidence" value="ECO:0007669"/>
    <property type="project" value="TreeGrafter"/>
</dbReference>
<evidence type="ECO:0000256" key="7">
    <source>
        <dbReference type="ARBA" id="ARBA00023034"/>
    </source>
</evidence>
<organism evidence="14 15">
    <name type="scientific">Ancylostoma ceylanicum</name>
    <dbReference type="NCBI Taxonomy" id="53326"/>
    <lineage>
        <taxon>Eukaryota</taxon>
        <taxon>Metazoa</taxon>
        <taxon>Ecdysozoa</taxon>
        <taxon>Nematoda</taxon>
        <taxon>Chromadorea</taxon>
        <taxon>Rhabditida</taxon>
        <taxon>Rhabditina</taxon>
        <taxon>Rhabditomorpha</taxon>
        <taxon>Strongyloidea</taxon>
        <taxon>Ancylostomatidae</taxon>
        <taxon>Ancylostomatinae</taxon>
        <taxon>Ancylostoma</taxon>
    </lineage>
</organism>
<dbReference type="InterPro" id="IPR036175">
    <property type="entry name" value="Sec23/24_helical_dom_sf"/>
</dbReference>
<comment type="subcellular location">
    <subcellularLocation>
        <location evidence="1">Cytoplasmic vesicle</location>
        <location evidence="1">COPII-coated vesicle membrane</location>
        <topology evidence="1">Peripheral membrane protein</topology>
        <orientation evidence="1">Cytoplasmic side</orientation>
    </subcellularLocation>
    <subcellularLocation>
        <location evidence="3">Endoplasmic reticulum membrane</location>
        <topology evidence="3">Peripheral membrane protein</topology>
        <orientation evidence="3">Cytoplasmic side</orientation>
    </subcellularLocation>
    <subcellularLocation>
        <location evidence="2">Golgi apparatus membrane</location>
    </subcellularLocation>
</comment>
<dbReference type="GO" id="GO:0008270">
    <property type="term" value="F:zinc ion binding"/>
    <property type="evidence" value="ECO:0007669"/>
    <property type="project" value="InterPro"/>
</dbReference>
<evidence type="ECO:0000256" key="1">
    <source>
        <dbReference type="ARBA" id="ARBA00004299"/>
    </source>
</evidence>
<dbReference type="Pfam" id="PF04811">
    <property type="entry name" value="Sec23_trunk"/>
    <property type="match status" value="2"/>
</dbReference>
<dbReference type="GO" id="GO:0030127">
    <property type="term" value="C:COPII vesicle coat"/>
    <property type="evidence" value="ECO:0007669"/>
    <property type="project" value="InterPro"/>
</dbReference>
<dbReference type="Gene3D" id="2.30.30.380">
    <property type="entry name" value="Zn-finger domain of Sec23/24"/>
    <property type="match status" value="1"/>
</dbReference>
<evidence type="ECO:0000256" key="3">
    <source>
        <dbReference type="ARBA" id="ARBA00004397"/>
    </source>
</evidence>
<dbReference type="InterPro" id="IPR050550">
    <property type="entry name" value="SEC23_SEC24_subfamily"/>
</dbReference>
<dbReference type="GO" id="GO:0000149">
    <property type="term" value="F:SNARE binding"/>
    <property type="evidence" value="ECO:0007669"/>
    <property type="project" value="TreeGrafter"/>
</dbReference>
<feature type="domain" description="Sec23/Sec24 trunk" evidence="11">
    <location>
        <begin position="712"/>
        <end position="754"/>
    </location>
</feature>
<dbReference type="GO" id="GO:0005789">
    <property type="term" value="C:endoplasmic reticulum membrane"/>
    <property type="evidence" value="ECO:0007669"/>
    <property type="project" value="UniProtKB-SubCell"/>
</dbReference>
<dbReference type="GO" id="GO:0070971">
    <property type="term" value="C:endoplasmic reticulum exit site"/>
    <property type="evidence" value="ECO:0007669"/>
    <property type="project" value="TreeGrafter"/>
</dbReference>
<dbReference type="Pfam" id="PF04810">
    <property type="entry name" value="zf-Sec23_Sec24"/>
    <property type="match status" value="1"/>
</dbReference>
<feature type="region of interest" description="Disordered" evidence="9">
    <location>
        <begin position="427"/>
        <end position="576"/>
    </location>
</feature>
<dbReference type="SUPFAM" id="SSF82919">
    <property type="entry name" value="Zn-finger domain of Sec23/24"/>
    <property type="match status" value="1"/>
</dbReference>
<feature type="compositionally biased region" description="Pro residues" evidence="9">
    <location>
        <begin position="539"/>
        <end position="555"/>
    </location>
</feature>
<sequence length="1211" mass="133683">MANPSNAIPPKVGFPQAFGNSPYQHASQFPQYAHPATAAQPQPSGVVRANPFQPPPGVTQFPSPPSLPQQSQAVNGLPQESAFPSAPSHSGVNGPSSAFKPYGNPPAPAFPAKLPAFPQPPQRPDQHAPYQVAGAPPPINQRSSLNPTPTPINPINHSSSLNPSPFPAPGIQPSFPPIPPIQSKSYNSTPMHATQSTPMSSFPPNINQVQQSFSQMNMTPVGAMPQPTHPTWGGSYQNDSRMAAAPAYSSDLVDLMGERNILQMGFDDIEYCLPHNMANNQARVDPSVFRCTLTMVPQNEELLKKSRLPFGLTLHPFRDMKNLNIIQTSTIVRCRYCRTYINPYVYLPDSRHWKCNLCNRNNDRGIHIVGWLTRPMLFLRKWDFPKRLGIPPINTPLSFHNMLILQLLPSLSLLAIHRSGVVRANPFQPPPGVTQFPSPPSLPQQSQAVNGLPQESAFPSAPSHSGVNGPSSAFKPYGNPPAPAFPAKLPAFPQPPQRPDQHAPYQVAGAPPPINQRSSLNPTPTPINPINHSSSLNPSPFPAPGIQPSFPPIPPIQSKSYNSTPMHATQSTPMSSFPPNINQVQQSFSQMNMTPVGAMPQPTHPTWGGSYQNDSRMAAAPGYSSDLVDLMGERNILQLGFDDIEYCLPHNMANNQARVDPRRFHTCGYFSVPDDFCWDPNTKSFGDPVNRPEIKHPTVEFIAPNEYMLRPPQPAVYVFVLDVSAAAIEAGYLFALSEQLLINLDQLPGDDRTQAEIGGRITVFQATLPNIGPGCLKPREDPNQRAGTDVQNLVPATDFYKTLALECTGHQVALDLFLLNTQYADLATLSEIAKFSTGCVYHFPNYHCLNDVVQVKRFEKIFARYLTRKIGFEAVLRIRCSRGLSLSTFYGNFFVRSTDLLALANVNPDSAIAVQVALEEKLSTSVCFQAALLYTSSKGDRRIRVHTMCLPTTADLAQVYNNFDLKATVSLIAKIGVDRSLTGSPLSDSREAIVNAVVDSLGAYQKTMRQGRAGGLLAPRQGHLRLFPLYALAMLKHTSFCAGRSIKLDDRVAAMLMLRFCPLEQILSEFYPQMYRINEILQFDEGKWPTALPLSFEYISRDGIYLIEAGSALYLYVSSNAGAQLLQDLFGCAYQQIDEHSFRCYDNPFSEKVHAFVRHVTALKFYVGPVIIVKEESPIREVVVRRLVDDRSESTHSYVEFLQHIKREINN</sequence>
<keyword evidence="7" id="KW-0333">Golgi apparatus</keyword>
<dbReference type="SUPFAM" id="SSF82754">
    <property type="entry name" value="C-terminal, gelsolin-like domain of Sec23/24"/>
    <property type="match status" value="1"/>
</dbReference>
<evidence type="ECO:0000256" key="9">
    <source>
        <dbReference type="SAM" id="MobiDB-lite"/>
    </source>
</evidence>
<dbReference type="InterPro" id="IPR036180">
    <property type="entry name" value="Gelsolin-like_dom_sf"/>
</dbReference>
<dbReference type="InterPro" id="IPR006900">
    <property type="entry name" value="Sec23/24_helical_dom"/>
</dbReference>
<dbReference type="SUPFAM" id="SSF81995">
    <property type="entry name" value="beta-sandwich domain of Sec23/24"/>
    <property type="match status" value="1"/>
</dbReference>
<feature type="domain" description="Sec23/Sec24 beta-sandwich" evidence="13">
    <location>
        <begin position="871"/>
        <end position="953"/>
    </location>
</feature>
<dbReference type="InterPro" id="IPR012990">
    <property type="entry name" value="Beta-sandwich_Sec23_24"/>
</dbReference>
<dbReference type="Gene3D" id="3.40.50.410">
    <property type="entry name" value="von Willebrand factor, type A domain"/>
    <property type="match status" value="1"/>
</dbReference>
<protein>
    <recommendedName>
        <fullName evidence="16">Sec23/Sec24 trunk domain protein</fullName>
    </recommendedName>
</protein>
<evidence type="ECO:0000256" key="8">
    <source>
        <dbReference type="ARBA" id="ARBA00023329"/>
    </source>
</evidence>
<comment type="similarity">
    <text evidence="4">Belongs to the SEC23/SEC24 family. SEC24 subfamily.</text>
</comment>
<proteinExistence type="inferred from homology"/>
<dbReference type="Pfam" id="PF08033">
    <property type="entry name" value="Sec23_BS"/>
    <property type="match status" value="1"/>
</dbReference>
<dbReference type="EMBL" id="JARK01000187">
    <property type="protein sequence ID" value="EYC40977.1"/>
    <property type="molecule type" value="Genomic_DNA"/>
</dbReference>
<dbReference type="OrthoDB" id="49016at2759"/>
<evidence type="ECO:0000256" key="4">
    <source>
        <dbReference type="ARBA" id="ARBA00008334"/>
    </source>
</evidence>
<keyword evidence="6" id="KW-0653">Protein transport</keyword>
<reference evidence="15" key="1">
    <citation type="journal article" date="2015" name="Nat. Genet.">
        <title>The genome and transcriptome of the zoonotic hookworm Ancylostoma ceylanicum identify infection-specific gene families.</title>
        <authorList>
            <person name="Schwarz E.M."/>
            <person name="Hu Y."/>
            <person name="Antoshechkin I."/>
            <person name="Miller M.M."/>
            <person name="Sternberg P.W."/>
            <person name="Aroian R.V."/>
        </authorList>
    </citation>
    <scope>NUCLEOTIDE SEQUENCE</scope>
    <source>
        <strain evidence="15">HY135</strain>
    </source>
</reference>
<accession>A0A016WNZ4</accession>
<gene>
    <name evidence="14" type="primary">Acey_s0587.g344</name>
    <name evidence="14" type="synonym">Acey-sec-24.2</name>
    <name evidence="14" type="ORF">Y032_0587g344</name>
</gene>
<feature type="compositionally biased region" description="Pro residues" evidence="9">
    <location>
        <begin position="52"/>
        <end position="67"/>
    </location>
</feature>
<keyword evidence="8" id="KW-0968">Cytoplasmic vesicle</keyword>
<feature type="compositionally biased region" description="Polar residues" evidence="9">
    <location>
        <begin position="87"/>
        <end position="96"/>
    </location>
</feature>
<evidence type="ECO:0000313" key="15">
    <source>
        <dbReference type="Proteomes" id="UP000024635"/>
    </source>
</evidence>
<dbReference type="Proteomes" id="UP000024635">
    <property type="component" value="Unassembled WGS sequence"/>
</dbReference>
<feature type="compositionally biased region" description="Polar residues" evidence="9">
    <location>
        <begin position="18"/>
        <end position="30"/>
    </location>
</feature>
<dbReference type="InterPro" id="IPR006895">
    <property type="entry name" value="Znf_Sec23_Sec24"/>
</dbReference>